<dbReference type="AlphaFoldDB" id="A0A1J7IUT7"/>
<proteinExistence type="predicted"/>
<dbReference type="Gene3D" id="2.30.60.10">
    <property type="entry name" value="Cyanovirin-N"/>
    <property type="match status" value="3"/>
</dbReference>
<evidence type="ECO:0000259" key="1">
    <source>
        <dbReference type="SMART" id="SM01111"/>
    </source>
</evidence>
<feature type="domain" description="Cyanovirin-N" evidence="1">
    <location>
        <begin position="491"/>
        <end position="596"/>
    </location>
</feature>
<sequence length="614" mass="67569">MGHLVGESLSHRPICLSLHLRSPILSLQNNHAISYSLSTDIRPSLLQQPILLHPSSYPFRFRPYSINSIIVFIDLFHLSFRACLFKFSSSIIGKAKLDIHNKMWHITLIFVSLLAVFPGTIAKAEASIAAPKLFSEICVAWHLSASNIVGKGWIFSGFCKNSAGIYAWDDNNLLDDCVGTDDDGRLTHDFYGEMSQRCSECNNNDGWGHTSSIDHALVCNCTNAQGGTVESNLDLDTTYGYWDNHIGCLATPASPAKPPSMARDLWPYGHASVVSSPLKTPTPFSNGGPSYTSIVPTPTSTPFSNGNSSFASNCGLQFQVTGNLQHPGFYDPTVMWAECVDSQGLWEWTSLDIGLCFGDSHGSLVPQQFGLFNETCFNCLQEIDVLPATLLCHCPNDPVFNKSTTYNATTIPIEPTIQAIDGMLSCFGMDGERGLLPPSEFLVPEWNTPAADKDHQLPARTSSEESLEHASQQFAKTLAARTEDAHQDHCCFWESCSNPITMRQPEPWLFTRCRKIHDESPTTVARFDLSKAFRYDRSDWTIKPGDGLYDNGNGCKDCHTGGSWMYCQCPQADGNFTVASIDLNDHISNINGTLCSSSYCGDHEAPTAPIQGVW</sequence>
<dbReference type="OrthoDB" id="4672515at2759"/>
<reference evidence="2 3" key="1">
    <citation type="submission" date="2016-10" db="EMBL/GenBank/DDBJ databases">
        <title>Draft genome sequence of Coniochaeta ligniaria NRRL30616, a lignocellulolytic fungus for bioabatement of inhibitors in plant biomass hydrolysates.</title>
        <authorList>
            <consortium name="DOE Joint Genome Institute"/>
            <person name="Jimenez D.J."/>
            <person name="Hector R.E."/>
            <person name="Riley R."/>
            <person name="Sun H."/>
            <person name="Grigoriev I.V."/>
            <person name="Van Elsas J.D."/>
            <person name="Nichols N.N."/>
        </authorList>
    </citation>
    <scope>NUCLEOTIDE SEQUENCE [LARGE SCALE GENOMIC DNA]</scope>
    <source>
        <strain evidence="2 3">NRRL 30616</strain>
    </source>
</reference>
<dbReference type="SMART" id="SM01111">
    <property type="entry name" value="CVNH"/>
    <property type="match status" value="1"/>
</dbReference>
<protein>
    <recommendedName>
        <fullName evidence="1">Cyanovirin-N domain-containing protein</fullName>
    </recommendedName>
</protein>
<dbReference type="SUPFAM" id="SSF51322">
    <property type="entry name" value="Cyanovirin-N"/>
    <property type="match status" value="2"/>
</dbReference>
<keyword evidence="3" id="KW-1185">Reference proteome</keyword>
<dbReference type="InParanoid" id="A0A1J7IUT7"/>
<dbReference type="Pfam" id="PF08881">
    <property type="entry name" value="CVNH"/>
    <property type="match status" value="1"/>
</dbReference>
<accession>A0A1J7IUT7</accession>
<dbReference type="InterPro" id="IPR036673">
    <property type="entry name" value="Cyanovirin-N_sf"/>
</dbReference>
<gene>
    <name evidence="2" type="ORF">CONLIGDRAFT_701256</name>
</gene>
<dbReference type="InterPro" id="IPR011058">
    <property type="entry name" value="Cyanovirin-N"/>
</dbReference>
<dbReference type="Proteomes" id="UP000182658">
    <property type="component" value="Unassembled WGS sequence"/>
</dbReference>
<dbReference type="EMBL" id="KV875096">
    <property type="protein sequence ID" value="OIW31423.1"/>
    <property type="molecule type" value="Genomic_DNA"/>
</dbReference>
<evidence type="ECO:0000313" key="2">
    <source>
        <dbReference type="EMBL" id="OIW31423.1"/>
    </source>
</evidence>
<name>A0A1J7IUT7_9PEZI</name>
<evidence type="ECO:0000313" key="3">
    <source>
        <dbReference type="Proteomes" id="UP000182658"/>
    </source>
</evidence>
<organism evidence="2 3">
    <name type="scientific">Coniochaeta ligniaria NRRL 30616</name>
    <dbReference type="NCBI Taxonomy" id="1408157"/>
    <lineage>
        <taxon>Eukaryota</taxon>
        <taxon>Fungi</taxon>
        <taxon>Dikarya</taxon>
        <taxon>Ascomycota</taxon>
        <taxon>Pezizomycotina</taxon>
        <taxon>Sordariomycetes</taxon>
        <taxon>Sordariomycetidae</taxon>
        <taxon>Coniochaetales</taxon>
        <taxon>Coniochaetaceae</taxon>
        <taxon>Coniochaeta</taxon>
    </lineage>
</organism>